<dbReference type="Proteomes" id="UP000521676">
    <property type="component" value="Unassembled WGS sequence"/>
</dbReference>
<feature type="domain" description="Transposase IS116/IS110/IS902 C-terminal" evidence="1">
    <location>
        <begin position="24"/>
        <end position="109"/>
    </location>
</feature>
<dbReference type="PANTHER" id="PTHR33055">
    <property type="entry name" value="TRANSPOSASE FOR INSERTION SEQUENCE ELEMENT IS1111A"/>
    <property type="match status" value="1"/>
</dbReference>
<dbReference type="InterPro" id="IPR047650">
    <property type="entry name" value="Transpos_IS110"/>
</dbReference>
<evidence type="ECO:0000313" key="4">
    <source>
        <dbReference type="Proteomes" id="UP000521676"/>
    </source>
</evidence>
<dbReference type="RefSeq" id="WP_341471465.1">
    <property type="nucleotide sequence ID" value="NZ_CP128400.1"/>
</dbReference>
<dbReference type="GO" id="GO:0004803">
    <property type="term" value="F:transposase activity"/>
    <property type="evidence" value="ECO:0007669"/>
    <property type="project" value="InterPro"/>
</dbReference>
<organism evidence="2 4">
    <name type="scientific">Candidatus Chlorohelix allophototropha</name>
    <dbReference type="NCBI Taxonomy" id="3003348"/>
    <lineage>
        <taxon>Bacteria</taxon>
        <taxon>Bacillati</taxon>
        <taxon>Chloroflexota</taxon>
        <taxon>Chloroflexia</taxon>
        <taxon>Candidatus Chloroheliales</taxon>
        <taxon>Candidatus Chloroheliaceae</taxon>
        <taxon>Candidatus Chlorohelix</taxon>
    </lineage>
</organism>
<proteinExistence type="predicted"/>
<dbReference type="GO" id="GO:0006313">
    <property type="term" value="P:DNA transposition"/>
    <property type="evidence" value="ECO:0007669"/>
    <property type="project" value="InterPro"/>
</dbReference>
<evidence type="ECO:0000313" key="5">
    <source>
        <dbReference type="Proteomes" id="UP001431572"/>
    </source>
</evidence>
<dbReference type="EMBL" id="JACATZ010000003">
    <property type="protein sequence ID" value="NWJ47678.1"/>
    <property type="molecule type" value="Genomic_DNA"/>
</dbReference>
<evidence type="ECO:0000313" key="2">
    <source>
        <dbReference type="EMBL" id="NWJ47678.1"/>
    </source>
</evidence>
<dbReference type="Pfam" id="PF02371">
    <property type="entry name" value="Transposase_20"/>
    <property type="match status" value="1"/>
</dbReference>
<name>A0A8T7M6D3_9CHLR</name>
<accession>A0A8T7M6D3</accession>
<dbReference type="Proteomes" id="UP001431572">
    <property type="component" value="Chromosome 2"/>
</dbReference>
<protein>
    <submittedName>
        <fullName evidence="2 3">Transposase</fullName>
    </submittedName>
</protein>
<dbReference type="GO" id="GO:0003677">
    <property type="term" value="F:DNA binding"/>
    <property type="evidence" value="ECO:0007669"/>
    <property type="project" value="InterPro"/>
</dbReference>
<dbReference type="EMBL" id="CP128400">
    <property type="protein sequence ID" value="WJW69583.1"/>
    <property type="molecule type" value="Genomic_DNA"/>
</dbReference>
<reference evidence="2 4" key="1">
    <citation type="submission" date="2020-06" db="EMBL/GenBank/DDBJ databases">
        <title>Anoxygenic phototrophic Chloroflexota member uses a Type I reaction center.</title>
        <authorList>
            <person name="Tsuji J.M."/>
            <person name="Shaw N.A."/>
            <person name="Nagashima S."/>
            <person name="Venkiteswaran J."/>
            <person name="Schiff S.L."/>
            <person name="Hanada S."/>
            <person name="Tank M."/>
            <person name="Neufeld J.D."/>
        </authorList>
    </citation>
    <scope>NUCLEOTIDE SEQUENCE [LARGE SCALE GENOMIC DNA]</scope>
    <source>
        <strain evidence="2">L227-S17</strain>
    </source>
</reference>
<dbReference type="AlphaFoldDB" id="A0A8T7M6D3"/>
<evidence type="ECO:0000259" key="1">
    <source>
        <dbReference type="Pfam" id="PF02371"/>
    </source>
</evidence>
<keyword evidence="5" id="KW-1185">Reference proteome</keyword>
<gene>
    <name evidence="2" type="ORF">HXX08_17630</name>
    <name evidence="3" type="ORF">OZ401_003209</name>
</gene>
<dbReference type="PANTHER" id="PTHR33055:SF15">
    <property type="entry name" value="TRANSPOSASE-RELATED"/>
    <property type="match status" value="1"/>
</dbReference>
<sequence>MDEAIERLSTEVASRLQPLEEEIERLDRVVGVNQRIAEIVLAEIGKDMSRFPTHMHLASWLGLCPGNHESGGKRYSGKTRKGNQAARRALIEAALGAARSKASYLGTQYRRIAARRGKKRAAVAVAHSLVVIIYHLLKEESEYEDLGANYFDERDKQAIEKSLVKRLERLGYSVQLQKRASTTAVK</sequence>
<dbReference type="InterPro" id="IPR003346">
    <property type="entry name" value="Transposase_20"/>
</dbReference>
<evidence type="ECO:0000313" key="3">
    <source>
        <dbReference type="EMBL" id="WJW69583.1"/>
    </source>
</evidence>
<reference evidence="3" key="2">
    <citation type="journal article" date="2024" name="Nature">
        <title>Anoxygenic phototroph of the Chloroflexota uses a type I reaction centre.</title>
        <authorList>
            <person name="Tsuji J.M."/>
            <person name="Shaw N.A."/>
            <person name="Nagashima S."/>
            <person name="Venkiteswaran J.J."/>
            <person name="Schiff S.L."/>
            <person name="Watanabe T."/>
            <person name="Fukui M."/>
            <person name="Hanada S."/>
            <person name="Tank M."/>
            <person name="Neufeld J.D."/>
        </authorList>
    </citation>
    <scope>NUCLEOTIDE SEQUENCE</scope>
    <source>
        <strain evidence="3">L227-S17</strain>
    </source>
</reference>